<protein>
    <submittedName>
        <fullName evidence="3">Uncharacterized protein LOC117565374</fullName>
    </submittedName>
</protein>
<reference evidence="3" key="1">
    <citation type="submission" date="2025-08" db="UniProtKB">
        <authorList>
            <consortium name="RefSeq"/>
        </authorList>
    </citation>
    <scope>IDENTIFICATION</scope>
    <source>
        <strain evidence="3">15112-1751.03</strain>
        <tissue evidence="3">Whole Adult</tissue>
    </source>
</reference>
<name>A0A6P8W9V2_DROAB</name>
<evidence type="ECO:0000256" key="1">
    <source>
        <dbReference type="SAM" id="MobiDB-lite"/>
    </source>
</evidence>
<organism evidence="2 3">
    <name type="scientific">Drosophila albomicans</name>
    <name type="common">Fruit fly</name>
    <dbReference type="NCBI Taxonomy" id="7291"/>
    <lineage>
        <taxon>Eukaryota</taxon>
        <taxon>Metazoa</taxon>
        <taxon>Ecdysozoa</taxon>
        <taxon>Arthropoda</taxon>
        <taxon>Hexapoda</taxon>
        <taxon>Insecta</taxon>
        <taxon>Pterygota</taxon>
        <taxon>Neoptera</taxon>
        <taxon>Endopterygota</taxon>
        <taxon>Diptera</taxon>
        <taxon>Brachycera</taxon>
        <taxon>Muscomorpha</taxon>
        <taxon>Ephydroidea</taxon>
        <taxon>Drosophilidae</taxon>
        <taxon>Drosophila</taxon>
    </lineage>
</organism>
<dbReference type="Proteomes" id="UP000515160">
    <property type="component" value="Chromosome 2L"/>
</dbReference>
<dbReference type="GeneID" id="117565374"/>
<evidence type="ECO:0000313" key="3">
    <source>
        <dbReference type="RefSeq" id="XP_034100334.1"/>
    </source>
</evidence>
<dbReference type="RefSeq" id="XP_034100334.1">
    <property type="nucleotide sequence ID" value="XM_034244443.2"/>
</dbReference>
<keyword evidence="2" id="KW-1185">Reference proteome</keyword>
<feature type="compositionally biased region" description="Low complexity" evidence="1">
    <location>
        <begin position="86"/>
        <end position="110"/>
    </location>
</feature>
<dbReference type="OrthoDB" id="8031641at2759"/>
<dbReference type="AlphaFoldDB" id="A0A6P8W9V2"/>
<feature type="region of interest" description="Disordered" evidence="1">
    <location>
        <begin position="85"/>
        <end position="142"/>
    </location>
</feature>
<evidence type="ECO:0000313" key="2">
    <source>
        <dbReference type="Proteomes" id="UP000515160"/>
    </source>
</evidence>
<sequence length="182" mass="20623">MQPSDEVTTFVRHYCALGEHRLRAPHKTISDQKLLRFAKYLNADIRSTSLLCGICYDTLRNVYTKKLQQAKQLRRDRRRIEMQTNSISDASSSQHQSHSSAVSAPSTTSKSSREQQISETSSAKRRREEVQAASPWDDDSMLSLNAVNGTRLPHIQPIPKRRQIDHLDKNSMDIYLAGITGG</sequence>
<gene>
    <name evidence="3" type="primary">LOC117565374</name>
</gene>
<accession>A0A6P8W9V2</accession>
<proteinExistence type="predicted"/>